<dbReference type="KEGG" id="cvn:111127245"/>
<accession>A0A8B8DIT1</accession>
<proteinExistence type="predicted"/>
<dbReference type="GeneID" id="111127245"/>
<dbReference type="Proteomes" id="UP000694844">
    <property type="component" value="Chromosome 3"/>
</dbReference>
<reference evidence="2" key="1">
    <citation type="submission" date="2025-08" db="UniProtKB">
        <authorList>
            <consortium name="RefSeq"/>
        </authorList>
    </citation>
    <scope>IDENTIFICATION</scope>
    <source>
        <tissue evidence="2">Whole sample</tissue>
    </source>
</reference>
<evidence type="ECO:0000313" key="2">
    <source>
        <dbReference type="RefSeq" id="XP_022328047.1"/>
    </source>
</evidence>
<dbReference type="RefSeq" id="XP_022328047.1">
    <property type="nucleotide sequence ID" value="XM_022472339.1"/>
</dbReference>
<protein>
    <submittedName>
        <fullName evidence="2">Uncharacterized protein LOC111127245</fullName>
    </submittedName>
</protein>
<dbReference type="OrthoDB" id="6072251at2759"/>
<gene>
    <name evidence="2" type="primary">LOC111127245</name>
</gene>
<organism evidence="1 2">
    <name type="scientific">Crassostrea virginica</name>
    <name type="common">Eastern oyster</name>
    <dbReference type="NCBI Taxonomy" id="6565"/>
    <lineage>
        <taxon>Eukaryota</taxon>
        <taxon>Metazoa</taxon>
        <taxon>Spiralia</taxon>
        <taxon>Lophotrochozoa</taxon>
        <taxon>Mollusca</taxon>
        <taxon>Bivalvia</taxon>
        <taxon>Autobranchia</taxon>
        <taxon>Pteriomorphia</taxon>
        <taxon>Ostreida</taxon>
        <taxon>Ostreoidea</taxon>
        <taxon>Ostreidae</taxon>
        <taxon>Crassostrea</taxon>
    </lineage>
</organism>
<dbReference type="AlphaFoldDB" id="A0A8B8DIT1"/>
<keyword evidence="1" id="KW-1185">Reference proteome</keyword>
<sequence>MKLEWKLSEMRKNNLQREPLLAKFLHKLEEINFCIRCIVADQSDHNKVVTEGRYQLLFEKILQGFGLSTRSDSYVLKEKAQIMGSSVSSKADILCCQKNLNQMPIIFLCEVKKTSSSEDDDFLHPRKDFELAPLEMMKILI</sequence>
<evidence type="ECO:0000313" key="1">
    <source>
        <dbReference type="Proteomes" id="UP000694844"/>
    </source>
</evidence>
<name>A0A8B8DIT1_CRAVI</name>